<sequence>MRIPALKAHFRDRAGPSPSLRRGRLPSHTGGRKKRSGEIRCGTRVYIRDTVGIGLLTQKSWTETGNFRFEQNTSRLREITKDKEKMSCFKFLKMMMFCCNCIVFLGGSAILGVGVWVKVDGGSFLDILAKLAPQLKQLVNVGYLCIAIGAFLVLIGFLGCYGAVKENKCMLMIFFIIVLLIFIAQIAGAVVILAFSGLAEIFIAYIRIWAVKSIKDEYGQSSDITTLWDTVMKEFTCCGFDDFDDFTNSPFYNNSLNKYPKYCCKSQSHCFGDDINHSVMGCYDSLLHFLKTKTKILGIVALGICVLEIGAMAASMIMYCQIRKEEKSV</sequence>
<dbReference type="CDD" id="cd03156">
    <property type="entry name" value="uroplakin_I_like_LEL"/>
    <property type="match status" value="1"/>
</dbReference>
<keyword evidence="5 7" id="KW-0472">Membrane</keyword>
<dbReference type="OMA" id="GLWNSTM"/>
<keyword evidence="4 7" id="KW-1133">Transmembrane helix</keyword>
<dbReference type="Gene3D" id="1.10.1450.10">
    <property type="entry name" value="Tetraspanin"/>
    <property type="match status" value="1"/>
</dbReference>
<evidence type="ECO:0000256" key="4">
    <source>
        <dbReference type="ARBA" id="ARBA00022989"/>
    </source>
</evidence>
<accession>A0A401SFY3</accession>
<dbReference type="InterPro" id="IPR008952">
    <property type="entry name" value="Tetraspanin_EC2_sf"/>
</dbReference>
<dbReference type="InterPro" id="IPR018499">
    <property type="entry name" value="Tetraspanin/Peripherin"/>
</dbReference>
<feature type="transmembrane region" description="Helical" evidence="7">
    <location>
        <begin position="296"/>
        <end position="320"/>
    </location>
</feature>
<dbReference type="PRINTS" id="PR00259">
    <property type="entry name" value="TMFOUR"/>
</dbReference>
<dbReference type="SUPFAM" id="SSF48652">
    <property type="entry name" value="Tetraspanin"/>
    <property type="match status" value="1"/>
</dbReference>
<dbReference type="PANTHER" id="PTHR19282">
    <property type="entry name" value="TETRASPANIN"/>
    <property type="match status" value="1"/>
</dbReference>
<feature type="compositionally biased region" description="Basic residues" evidence="6">
    <location>
        <begin position="21"/>
        <end position="35"/>
    </location>
</feature>
<dbReference type="GO" id="GO:0005886">
    <property type="term" value="C:plasma membrane"/>
    <property type="evidence" value="ECO:0007669"/>
    <property type="project" value="TreeGrafter"/>
</dbReference>
<keyword evidence="3 7" id="KW-0812">Transmembrane</keyword>
<evidence type="ECO:0000256" key="2">
    <source>
        <dbReference type="ARBA" id="ARBA00006840"/>
    </source>
</evidence>
<name>A0A401SFY3_CHIPU</name>
<evidence type="ECO:0000313" key="8">
    <source>
        <dbReference type="EMBL" id="GCC29284.1"/>
    </source>
</evidence>
<dbReference type="Proteomes" id="UP000287033">
    <property type="component" value="Unassembled WGS sequence"/>
</dbReference>
<feature type="transmembrane region" description="Helical" evidence="7">
    <location>
        <begin position="137"/>
        <end position="161"/>
    </location>
</feature>
<comment type="similarity">
    <text evidence="2">Belongs to the tetraspanin (TM4SF) family.</text>
</comment>
<gene>
    <name evidence="8" type="ORF">chiPu_0007723</name>
</gene>
<dbReference type="STRING" id="137246.A0A401SFY3"/>
<protein>
    <submittedName>
        <fullName evidence="8">Uncharacterized protein</fullName>
    </submittedName>
</protein>
<dbReference type="EMBL" id="BEZZ01000244">
    <property type="protein sequence ID" value="GCC29284.1"/>
    <property type="molecule type" value="Genomic_DNA"/>
</dbReference>
<organism evidence="8 9">
    <name type="scientific">Chiloscyllium punctatum</name>
    <name type="common">Brownbanded bambooshark</name>
    <name type="synonym">Hemiscyllium punctatum</name>
    <dbReference type="NCBI Taxonomy" id="137246"/>
    <lineage>
        <taxon>Eukaryota</taxon>
        <taxon>Metazoa</taxon>
        <taxon>Chordata</taxon>
        <taxon>Craniata</taxon>
        <taxon>Vertebrata</taxon>
        <taxon>Chondrichthyes</taxon>
        <taxon>Elasmobranchii</taxon>
        <taxon>Galeomorphii</taxon>
        <taxon>Galeoidea</taxon>
        <taxon>Orectolobiformes</taxon>
        <taxon>Hemiscylliidae</taxon>
        <taxon>Chiloscyllium</taxon>
    </lineage>
</organism>
<feature type="transmembrane region" description="Helical" evidence="7">
    <location>
        <begin position="91"/>
        <end position="117"/>
    </location>
</feature>
<reference evidence="8 9" key="1">
    <citation type="journal article" date="2018" name="Nat. Ecol. Evol.">
        <title>Shark genomes provide insights into elasmobranch evolution and the origin of vertebrates.</title>
        <authorList>
            <person name="Hara Y"/>
            <person name="Yamaguchi K"/>
            <person name="Onimaru K"/>
            <person name="Kadota M"/>
            <person name="Koyanagi M"/>
            <person name="Keeley SD"/>
            <person name="Tatsumi K"/>
            <person name="Tanaka K"/>
            <person name="Motone F"/>
            <person name="Kageyama Y"/>
            <person name="Nozu R"/>
            <person name="Adachi N"/>
            <person name="Nishimura O"/>
            <person name="Nakagawa R"/>
            <person name="Tanegashima C"/>
            <person name="Kiyatake I"/>
            <person name="Matsumoto R"/>
            <person name="Murakumo K"/>
            <person name="Nishida K"/>
            <person name="Terakita A"/>
            <person name="Kuratani S"/>
            <person name="Sato K"/>
            <person name="Hyodo S Kuraku.S."/>
        </authorList>
    </citation>
    <scope>NUCLEOTIDE SEQUENCE [LARGE SCALE GENOMIC DNA]</scope>
</reference>
<evidence type="ECO:0000256" key="3">
    <source>
        <dbReference type="ARBA" id="ARBA00022692"/>
    </source>
</evidence>
<evidence type="ECO:0000256" key="5">
    <source>
        <dbReference type="ARBA" id="ARBA00023136"/>
    </source>
</evidence>
<evidence type="ECO:0000256" key="6">
    <source>
        <dbReference type="SAM" id="MobiDB-lite"/>
    </source>
</evidence>
<feature type="region of interest" description="Disordered" evidence="6">
    <location>
        <begin position="12"/>
        <end position="37"/>
    </location>
</feature>
<feature type="transmembrane region" description="Helical" evidence="7">
    <location>
        <begin position="173"/>
        <end position="206"/>
    </location>
</feature>
<comment type="subcellular location">
    <subcellularLocation>
        <location evidence="1">Membrane</location>
        <topology evidence="1">Multi-pass membrane protein</topology>
    </subcellularLocation>
</comment>
<dbReference type="PROSITE" id="PS00421">
    <property type="entry name" value="TM4_1"/>
    <property type="match status" value="1"/>
</dbReference>
<keyword evidence="9" id="KW-1185">Reference proteome</keyword>
<proteinExistence type="inferred from homology"/>
<dbReference type="PANTHER" id="PTHR19282:SF545">
    <property type="entry name" value="TETRASPANIN"/>
    <property type="match status" value="1"/>
</dbReference>
<evidence type="ECO:0000256" key="1">
    <source>
        <dbReference type="ARBA" id="ARBA00004141"/>
    </source>
</evidence>
<dbReference type="OrthoDB" id="6134317at2759"/>
<evidence type="ECO:0000256" key="7">
    <source>
        <dbReference type="SAM" id="Phobius"/>
    </source>
</evidence>
<dbReference type="InterPro" id="IPR018503">
    <property type="entry name" value="Tetraspanin_CS"/>
</dbReference>
<comment type="caution">
    <text evidence="8">The sequence shown here is derived from an EMBL/GenBank/DDBJ whole genome shotgun (WGS) entry which is preliminary data.</text>
</comment>
<dbReference type="Pfam" id="PF00335">
    <property type="entry name" value="Tetraspanin"/>
    <property type="match status" value="1"/>
</dbReference>
<evidence type="ECO:0000313" key="9">
    <source>
        <dbReference type="Proteomes" id="UP000287033"/>
    </source>
</evidence>
<dbReference type="AlphaFoldDB" id="A0A401SFY3"/>